<keyword evidence="4 7" id="KW-0812">Transmembrane</keyword>
<dbReference type="PROSITE" id="PS50928">
    <property type="entry name" value="ABC_TM1"/>
    <property type="match status" value="1"/>
</dbReference>
<evidence type="ECO:0000256" key="7">
    <source>
        <dbReference type="RuleBase" id="RU363032"/>
    </source>
</evidence>
<feature type="transmembrane region" description="Helical" evidence="7">
    <location>
        <begin position="271"/>
        <end position="290"/>
    </location>
</feature>
<dbReference type="Pfam" id="PF00528">
    <property type="entry name" value="BPD_transp_1"/>
    <property type="match status" value="1"/>
</dbReference>
<feature type="transmembrane region" description="Helical" evidence="7">
    <location>
        <begin position="161"/>
        <end position="184"/>
    </location>
</feature>
<keyword evidence="6 7" id="KW-0472">Membrane</keyword>
<evidence type="ECO:0000256" key="3">
    <source>
        <dbReference type="ARBA" id="ARBA00022475"/>
    </source>
</evidence>
<evidence type="ECO:0000256" key="6">
    <source>
        <dbReference type="ARBA" id="ARBA00023136"/>
    </source>
</evidence>
<feature type="transmembrane region" description="Helical" evidence="7">
    <location>
        <begin position="75"/>
        <end position="98"/>
    </location>
</feature>
<dbReference type="AlphaFoldDB" id="A0A511Z197"/>
<keyword evidence="5 7" id="KW-1133">Transmembrane helix</keyword>
<protein>
    <submittedName>
        <fullName evidence="9">Sugar ABC transporter permease</fullName>
    </submittedName>
</protein>
<keyword evidence="2 7" id="KW-0813">Transport</keyword>
<dbReference type="InterPro" id="IPR035906">
    <property type="entry name" value="MetI-like_sf"/>
</dbReference>
<evidence type="ECO:0000256" key="1">
    <source>
        <dbReference type="ARBA" id="ARBA00004651"/>
    </source>
</evidence>
<dbReference type="PANTHER" id="PTHR43005:SF1">
    <property type="entry name" value="SPERMIDINE_PUTRESCINE TRANSPORT SYSTEM PERMEASE PROTEIN"/>
    <property type="match status" value="1"/>
</dbReference>
<dbReference type="PANTHER" id="PTHR43005">
    <property type="entry name" value="BLR7065 PROTEIN"/>
    <property type="match status" value="1"/>
</dbReference>
<evidence type="ECO:0000259" key="8">
    <source>
        <dbReference type="PROSITE" id="PS50928"/>
    </source>
</evidence>
<dbReference type="Gene3D" id="1.10.3720.10">
    <property type="entry name" value="MetI-like"/>
    <property type="match status" value="1"/>
</dbReference>
<dbReference type="InterPro" id="IPR000515">
    <property type="entry name" value="MetI-like"/>
</dbReference>
<proteinExistence type="inferred from homology"/>
<accession>A0A511Z197</accession>
<comment type="subcellular location">
    <subcellularLocation>
        <location evidence="1 7">Cell membrane</location>
        <topology evidence="1 7">Multi-pass membrane protein</topology>
    </subcellularLocation>
</comment>
<evidence type="ECO:0000256" key="2">
    <source>
        <dbReference type="ARBA" id="ARBA00022448"/>
    </source>
</evidence>
<evidence type="ECO:0000256" key="5">
    <source>
        <dbReference type="ARBA" id="ARBA00022989"/>
    </source>
</evidence>
<dbReference type="SUPFAM" id="SSF161098">
    <property type="entry name" value="MetI-like"/>
    <property type="match status" value="1"/>
</dbReference>
<dbReference type="EMBL" id="BJYK01000009">
    <property type="protein sequence ID" value="GEN81213.1"/>
    <property type="molecule type" value="Genomic_DNA"/>
</dbReference>
<organism evidence="9 10">
    <name type="scientific">Actinotalea fermentans</name>
    <dbReference type="NCBI Taxonomy" id="43671"/>
    <lineage>
        <taxon>Bacteria</taxon>
        <taxon>Bacillati</taxon>
        <taxon>Actinomycetota</taxon>
        <taxon>Actinomycetes</taxon>
        <taxon>Micrococcales</taxon>
        <taxon>Cellulomonadaceae</taxon>
        <taxon>Actinotalea</taxon>
    </lineage>
</organism>
<evidence type="ECO:0000313" key="10">
    <source>
        <dbReference type="Proteomes" id="UP000321484"/>
    </source>
</evidence>
<dbReference type="GO" id="GO:0055085">
    <property type="term" value="P:transmembrane transport"/>
    <property type="evidence" value="ECO:0007669"/>
    <property type="project" value="InterPro"/>
</dbReference>
<gene>
    <name evidence="9" type="ORF">AFE02nite_29470</name>
</gene>
<dbReference type="Proteomes" id="UP000321484">
    <property type="component" value="Unassembled WGS sequence"/>
</dbReference>
<evidence type="ECO:0000313" key="9">
    <source>
        <dbReference type="EMBL" id="GEN81213.1"/>
    </source>
</evidence>
<feature type="transmembrane region" description="Helical" evidence="7">
    <location>
        <begin position="110"/>
        <end position="134"/>
    </location>
</feature>
<feature type="transmembrane region" description="Helical" evidence="7">
    <location>
        <begin position="205"/>
        <end position="227"/>
    </location>
</feature>
<keyword evidence="3" id="KW-1003">Cell membrane</keyword>
<dbReference type="CDD" id="cd06261">
    <property type="entry name" value="TM_PBP2"/>
    <property type="match status" value="1"/>
</dbReference>
<name>A0A511Z197_9CELL</name>
<sequence length="295" mass="31872">MRTQSPRRRLAGILFTLPSMLFVGAVMAYPLLYLGYMALHTYRPLTSSEIEPAGLSNITALFTDSTVTNSLRVTLQFTVASVVIEVVVGTACAILLANVMLNLKGRFGRLFSRVVASAFIVPFAVPAIAGAYAWRMMLDAQFGPVNELLGTSTPWLVEHPLVSIIVIDAWKMMPFVLFVMLAAVMSIEPSQYEAAALDGAGSVRILFRITLPSILPVMLITGAFRAVDAFTKVFDTVFATTGGGPGDDTRVLPLVIWRTAFTHLDFGTASAQALLALVISLGFGGALLIVQRRNR</sequence>
<reference evidence="9 10" key="1">
    <citation type="submission" date="2019-07" db="EMBL/GenBank/DDBJ databases">
        <title>Whole genome shotgun sequence of Actinotalea fermentans NBRC 105374.</title>
        <authorList>
            <person name="Hosoyama A."/>
            <person name="Uohara A."/>
            <person name="Ohji S."/>
            <person name="Ichikawa N."/>
        </authorList>
    </citation>
    <scope>NUCLEOTIDE SEQUENCE [LARGE SCALE GENOMIC DNA]</scope>
    <source>
        <strain evidence="9 10">NBRC 105374</strain>
    </source>
</reference>
<feature type="domain" description="ABC transmembrane type-1" evidence="8">
    <location>
        <begin position="71"/>
        <end position="287"/>
    </location>
</feature>
<keyword evidence="10" id="KW-1185">Reference proteome</keyword>
<evidence type="ECO:0000256" key="4">
    <source>
        <dbReference type="ARBA" id="ARBA00022692"/>
    </source>
</evidence>
<dbReference type="GO" id="GO:0005886">
    <property type="term" value="C:plasma membrane"/>
    <property type="evidence" value="ECO:0007669"/>
    <property type="project" value="UniProtKB-SubCell"/>
</dbReference>
<comment type="similarity">
    <text evidence="7">Belongs to the binding-protein-dependent transport system permease family.</text>
</comment>
<feature type="transmembrane region" description="Helical" evidence="7">
    <location>
        <begin position="12"/>
        <end position="36"/>
    </location>
</feature>
<comment type="caution">
    <text evidence="9">The sequence shown here is derived from an EMBL/GenBank/DDBJ whole genome shotgun (WGS) entry which is preliminary data.</text>
</comment>